<evidence type="ECO:0000313" key="2">
    <source>
        <dbReference type="Proteomes" id="UP001611415"/>
    </source>
</evidence>
<sequence length="360" mass="38518">MHEPGELIVAMPALVGFVPERSLVVVVLARPQPPKSSSVISAVMRFDLDQNRRGKQGLAAVLAGEVARICAAEEATEVLAMIIDDRMRDPSRTPTRGSVKPWATLVAAFARQLAREKVTLTGAWAVSAIEAGQRWWSLHDTDHEGTLSDPADSMVSFAHVLNGHPIHSSRKQLTDLVVQNSDSAKEVAAHLAEAQSAGHNRFVSAIRRADPDSYHRRALEKVLHQIATLASGAVPTAREMAELAVVLRDRTVRDALLALAVGEHAAAADQLWVTLVQSLSGTDRAEAAVLLGYSAYVRGDGPLAGIALDAALDTDPSHSMAILLDTALRNGMHPQDIRRLADHGLGIASDLGIDLGPTHR</sequence>
<dbReference type="EMBL" id="JBIRYO010000051">
    <property type="protein sequence ID" value="MFI2478690.1"/>
    <property type="molecule type" value="Genomic_DNA"/>
</dbReference>
<proteinExistence type="predicted"/>
<name>A0ABW7XC31_9NOCA</name>
<evidence type="ECO:0000313" key="1">
    <source>
        <dbReference type="EMBL" id="MFI2478690.1"/>
    </source>
</evidence>
<protein>
    <submittedName>
        <fullName evidence="1">DUF4192 domain-containing protein</fullName>
    </submittedName>
</protein>
<dbReference type="Pfam" id="PF13830">
    <property type="entry name" value="DUF4192"/>
    <property type="match status" value="1"/>
</dbReference>
<reference evidence="1 2" key="1">
    <citation type="submission" date="2024-10" db="EMBL/GenBank/DDBJ databases">
        <title>The Natural Products Discovery Center: Release of the First 8490 Sequenced Strains for Exploring Actinobacteria Biosynthetic Diversity.</title>
        <authorList>
            <person name="Kalkreuter E."/>
            <person name="Kautsar S.A."/>
            <person name="Yang D."/>
            <person name="Bader C.D."/>
            <person name="Teijaro C.N."/>
            <person name="Fluegel L."/>
            <person name="Davis C.M."/>
            <person name="Simpson J.R."/>
            <person name="Lauterbach L."/>
            <person name="Steele A.D."/>
            <person name="Gui C."/>
            <person name="Meng S."/>
            <person name="Li G."/>
            <person name="Viehrig K."/>
            <person name="Ye F."/>
            <person name="Su P."/>
            <person name="Kiefer A.F."/>
            <person name="Nichols A."/>
            <person name="Cepeda A.J."/>
            <person name="Yan W."/>
            <person name="Fan B."/>
            <person name="Jiang Y."/>
            <person name="Adhikari A."/>
            <person name="Zheng C.-J."/>
            <person name="Schuster L."/>
            <person name="Cowan T.M."/>
            <person name="Smanski M.J."/>
            <person name="Chevrette M.G."/>
            <person name="De Carvalho L.P.S."/>
            <person name="Shen B."/>
        </authorList>
    </citation>
    <scope>NUCLEOTIDE SEQUENCE [LARGE SCALE GENOMIC DNA]</scope>
    <source>
        <strain evidence="1 2">NPDC019275</strain>
    </source>
</reference>
<organism evidence="1 2">
    <name type="scientific">Nocardia xishanensis</name>
    <dbReference type="NCBI Taxonomy" id="238964"/>
    <lineage>
        <taxon>Bacteria</taxon>
        <taxon>Bacillati</taxon>
        <taxon>Actinomycetota</taxon>
        <taxon>Actinomycetes</taxon>
        <taxon>Mycobacteriales</taxon>
        <taxon>Nocardiaceae</taxon>
        <taxon>Nocardia</taxon>
    </lineage>
</organism>
<accession>A0ABW7XC31</accession>
<dbReference type="Proteomes" id="UP001611415">
    <property type="component" value="Unassembled WGS sequence"/>
</dbReference>
<keyword evidence="2" id="KW-1185">Reference proteome</keyword>
<dbReference type="InterPro" id="IPR025447">
    <property type="entry name" value="DUF4192"/>
</dbReference>
<gene>
    <name evidence="1" type="ORF">ACH49W_35585</name>
</gene>
<comment type="caution">
    <text evidence="1">The sequence shown here is derived from an EMBL/GenBank/DDBJ whole genome shotgun (WGS) entry which is preliminary data.</text>
</comment>
<dbReference type="RefSeq" id="WP_397096315.1">
    <property type="nucleotide sequence ID" value="NZ_JBIRYO010000051.1"/>
</dbReference>